<evidence type="ECO:0000313" key="2">
    <source>
        <dbReference type="EMBL" id="KKN70280.1"/>
    </source>
</evidence>
<comment type="caution">
    <text evidence="2">The sequence shown here is derived from an EMBL/GenBank/DDBJ whole genome shotgun (WGS) entry which is preliminary data.</text>
</comment>
<dbReference type="InterPro" id="IPR027032">
    <property type="entry name" value="Twinkle-like"/>
</dbReference>
<dbReference type="GO" id="GO:0003697">
    <property type="term" value="F:single-stranded DNA binding"/>
    <property type="evidence" value="ECO:0007669"/>
    <property type="project" value="InterPro"/>
</dbReference>
<dbReference type="InterPro" id="IPR027417">
    <property type="entry name" value="P-loop_NTPase"/>
</dbReference>
<feature type="domain" description="SF4 helicase" evidence="1">
    <location>
        <begin position="57"/>
        <end position="309"/>
    </location>
</feature>
<dbReference type="PANTHER" id="PTHR12873:SF6">
    <property type="entry name" value="TOPRIM DOMAIN-CONTAINING PROTEIN"/>
    <property type="match status" value="1"/>
</dbReference>
<protein>
    <recommendedName>
        <fullName evidence="1">SF4 helicase domain-containing protein</fullName>
    </recommendedName>
</protein>
<dbReference type="GO" id="GO:0043139">
    <property type="term" value="F:5'-3' DNA helicase activity"/>
    <property type="evidence" value="ECO:0007669"/>
    <property type="project" value="InterPro"/>
</dbReference>
<dbReference type="SUPFAM" id="SSF52540">
    <property type="entry name" value="P-loop containing nucleoside triphosphate hydrolases"/>
    <property type="match status" value="1"/>
</dbReference>
<dbReference type="Pfam" id="PF03796">
    <property type="entry name" value="DnaB_C"/>
    <property type="match status" value="1"/>
</dbReference>
<organism evidence="2">
    <name type="scientific">marine sediment metagenome</name>
    <dbReference type="NCBI Taxonomy" id="412755"/>
    <lineage>
        <taxon>unclassified sequences</taxon>
        <taxon>metagenomes</taxon>
        <taxon>ecological metagenomes</taxon>
    </lineage>
</organism>
<dbReference type="EMBL" id="LAZR01000407">
    <property type="protein sequence ID" value="KKN70280.1"/>
    <property type="molecule type" value="Genomic_DNA"/>
</dbReference>
<dbReference type="PANTHER" id="PTHR12873">
    <property type="entry name" value="T7-LIKE MITOCHONDRIAL DNA HELICASE"/>
    <property type="match status" value="1"/>
</dbReference>
<evidence type="ECO:0000259" key="1">
    <source>
        <dbReference type="PROSITE" id="PS51199"/>
    </source>
</evidence>
<dbReference type="AlphaFoldDB" id="A0A0F9SMP6"/>
<gene>
    <name evidence="2" type="ORF">LCGC14_0433060</name>
</gene>
<dbReference type="PROSITE" id="PS51199">
    <property type="entry name" value="SF4_HELICASE"/>
    <property type="match status" value="1"/>
</dbReference>
<accession>A0A0F9SMP6</accession>
<reference evidence="2" key="1">
    <citation type="journal article" date="2015" name="Nature">
        <title>Complex archaea that bridge the gap between prokaryotes and eukaryotes.</title>
        <authorList>
            <person name="Spang A."/>
            <person name="Saw J.H."/>
            <person name="Jorgensen S.L."/>
            <person name="Zaremba-Niedzwiedzka K."/>
            <person name="Martijn J."/>
            <person name="Lind A.E."/>
            <person name="van Eijk R."/>
            <person name="Schleper C."/>
            <person name="Guy L."/>
            <person name="Ettema T.J."/>
        </authorList>
    </citation>
    <scope>NUCLEOTIDE SEQUENCE</scope>
</reference>
<dbReference type="InterPro" id="IPR007694">
    <property type="entry name" value="DNA_helicase_DnaB-like_C"/>
</dbReference>
<proteinExistence type="predicted"/>
<dbReference type="GO" id="GO:0006260">
    <property type="term" value="P:DNA replication"/>
    <property type="evidence" value="ECO:0007669"/>
    <property type="project" value="InterPro"/>
</dbReference>
<name>A0A0F9SMP6_9ZZZZ</name>
<sequence>MSEQGIEKARALAIDLGVSVEYFTKMAIDGTLGQERREEIVSPDELIKPIINSFYPKDIAEIGVSPGFSRANNKIYFRPDELSIWSGINGHGKSQFLGQIALNTIDQDQKFMIISLEMRLDRVLNRLFRQISGMSQPTEEYIKAIANFYTGKLFLLDHVGSIKKDYLQSIMQTAVEMYGVKYFLIDSLMKCGMREDDYNEQKDFVDMLCNFKSYFNCHIHLIAHPRKAQDESMSPGKLDIKGTGTITDLADSCFSIWRNKKKELNPENHIGRPDCFFNCTKQRNGEWEGSIPLWFNKESFQYLDYERKRPQQYVEFSTTEEKKK</sequence>
<dbReference type="Gene3D" id="3.40.50.300">
    <property type="entry name" value="P-loop containing nucleotide triphosphate hydrolases"/>
    <property type="match status" value="1"/>
</dbReference>
<dbReference type="GO" id="GO:0005524">
    <property type="term" value="F:ATP binding"/>
    <property type="evidence" value="ECO:0007669"/>
    <property type="project" value="InterPro"/>
</dbReference>